<sequence>MKNFKTFMEDKTLKDIVKREKESSFSGSNTSKSIRTMTKEIKREKSDDFIIVKLADDGDSVMRVEKDKLSGYLKKGWEKIK</sequence>
<evidence type="ECO:0000313" key="1">
    <source>
        <dbReference type="EMBL" id="SVD80815.1"/>
    </source>
</evidence>
<proteinExistence type="predicted"/>
<dbReference type="AlphaFoldDB" id="A0A382YD97"/>
<gene>
    <name evidence="1" type="ORF">METZ01_LOCUS433669</name>
</gene>
<reference evidence="1" key="1">
    <citation type="submission" date="2018-05" db="EMBL/GenBank/DDBJ databases">
        <authorList>
            <person name="Lanie J.A."/>
            <person name="Ng W.-L."/>
            <person name="Kazmierczak K.M."/>
            <person name="Andrzejewski T.M."/>
            <person name="Davidsen T.M."/>
            <person name="Wayne K.J."/>
            <person name="Tettelin H."/>
            <person name="Glass J.I."/>
            <person name="Rusch D."/>
            <person name="Podicherti R."/>
            <person name="Tsui H.-C.T."/>
            <person name="Winkler M.E."/>
        </authorList>
    </citation>
    <scope>NUCLEOTIDE SEQUENCE</scope>
</reference>
<name>A0A382YD97_9ZZZZ</name>
<dbReference type="EMBL" id="UINC01174607">
    <property type="protein sequence ID" value="SVD80815.1"/>
    <property type="molecule type" value="Genomic_DNA"/>
</dbReference>
<accession>A0A382YD97</accession>
<protein>
    <submittedName>
        <fullName evidence="1">Uncharacterized protein</fullName>
    </submittedName>
</protein>
<organism evidence="1">
    <name type="scientific">marine metagenome</name>
    <dbReference type="NCBI Taxonomy" id="408172"/>
    <lineage>
        <taxon>unclassified sequences</taxon>
        <taxon>metagenomes</taxon>
        <taxon>ecological metagenomes</taxon>
    </lineage>
</organism>